<dbReference type="InterPro" id="IPR003593">
    <property type="entry name" value="AAA+_ATPase"/>
</dbReference>
<dbReference type="PROSITE" id="PS50893">
    <property type="entry name" value="ABC_TRANSPORTER_2"/>
    <property type="match status" value="1"/>
</dbReference>
<dbReference type="NCBIfam" id="TIGR02315">
    <property type="entry name" value="ABC_phnC"/>
    <property type="match status" value="1"/>
</dbReference>
<keyword evidence="10" id="KW-1185">Reference proteome</keyword>
<dbReference type="InterPro" id="IPR050086">
    <property type="entry name" value="MetN_ABC_transporter-like"/>
</dbReference>
<evidence type="ECO:0000256" key="1">
    <source>
        <dbReference type="ARBA" id="ARBA00022448"/>
    </source>
</evidence>
<proteinExistence type="predicted"/>
<dbReference type="GO" id="GO:0016020">
    <property type="term" value="C:membrane"/>
    <property type="evidence" value="ECO:0007669"/>
    <property type="project" value="InterPro"/>
</dbReference>
<evidence type="ECO:0000256" key="6">
    <source>
        <dbReference type="ARBA" id="ARBA00022967"/>
    </source>
</evidence>
<sequence>MIEFKNLSLTYPNGTQGLKNINIKINKGEFVVIVGLSGAGKSTFIRSINRLVTPTAGELHVEGEDILQYKGRDLRELRKKIGMIFQSYNLVHRSTVLKNVIAGRLGYTSTLRSIFNMYPTEDIELAYENLKRVNIENKLYSRADELSGGQQQRVSIARVLTQQPNVILADEPVASLDPPTSHQVMTYLKQINREDNITTIVNLHFIDMAMEYADRIIGMRDGEVVYDGPASKVNEGTFEEIYGRSIREEDMRGGKEDVES</sequence>
<dbReference type="GO" id="GO:0015416">
    <property type="term" value="F:ABC-type phosphonate transporter activity"/>
    <property type="evidence" value="ECO:0007669"/>
    <property type="project" value="InterPro"/>
</dbReference>
<evidence type="ECO:0000256" key="5">
    <source>
        <dbReference type="ARBA" id="ARBA00022885"/>
    </source>
</evidence>
<dbReference type="CDD" id="cd03256">
    <property type="entry name" value="ABC_PhnC_transporter"/>
    <property type="match status" value="1"/>
</dbReference>
<evidence type="ECO:0000256" key="2">
    <source>
        <dbReference type="ARBA" id="ARBA00022475"/>
    </source>
</evidence>
<dbReference type="PANTHER" id="PTHR43166">
    <property type="entry name" value="AMINO ACID IMPORT ATP-BINDING PROTEIN"/>
    <property type="match status" value="1"/>
</dbReference>
<dbReference type="Pfam" id="PF00005">
    <property type="entry name" value="ABC_tran"/>
    <property type="match status" value="1"/>
</dbReference>
<dbReference type="Proteomes" id="UP000252254">
    <property type="component" value="Unassembled WGS sequence"/>
</dbReference>
<dbReference type="InterPro" id="IPR003439">
    <property type="entry name" value="ABC_transporter-like_ATP-bd"/>
</dbReference>
<dbReference type="PROSITE" id="PS00211">
    <property type="entry name" value="ABC_TRANSPORTER_1"/>
    <property type="match status" value="1"/>
</dbReference>
<keyword evidence="7" id="KW-0472">Membrane</keyword>
<keyword evidence="4 9" id="KW-0067">ATP-binding</keyword>
<evidence type="ECO:0000313" key="10">
    <source>
        <dbReference type="Proteomes" id="UP000252254"/>
    </source>
</evidence>
<dbReference type="STRING" id="200904.GCA_900168775_00462"/>
<dbReference type="SMART" id="SM00382">
    <property type="entry name" value="AAA"/>
    <property type="match status" value="1"/>
</dbReference>
<organism evidence="9 10">
    <name type="scientific">Paraliobacillus ryukyuensis</name>
    <dbReference type="NCBI Taxonomy" id="200904"/>
    <lineage>
        <taxon>Bacteria</taxon>
        <taxon>Bacillati</taxon>
        <taxon>Bacillota</taxon>
        <taxon>Bacilli</taxon>
        <taxon>Bacillales</taxon>
        <taxon>Bacillaceae</taxon>
        <taxon>Paraliobacillus</taxon>
    </lineage>
</organism>
<evidence type="ECO:0000256" key="3">
    <source>
        <dbReference type="ARBA" id="ARBA00022741"/>
    </source>
</evidence>
<gene>
    <name evidence="9" type="ORF">DES48_102188</name>
</gene>
<dbReference type="SUPFAM" id="SSF52540">
    <property type="entry name" value="P-loop containing nucleoside triphosphate hydrolases"/>
    <property type="match status" value="1"/>
</dbReference>
<dbReference type="AlphaFoldDB" id="A0A366EEH2"/>
<evidence type="ECO:0000256" key="7">
    <source>
        <dbReference type="ARBA" id="ARBA00023136"/>
    </source>
</evidence>
<reference evidence="9 10" key="1">
    <citation type="submission" date="2018-06" db="EMBL/GenBank/DDBJ databases">
        <title>Genomic Encyclopedia of Type Strains, Phase IV (KMG-IV): sequencing the most valuable type-strain genomes for metagenomic binning, comparative biology and taxonomic classification.</title>
        <authorList>
            <person name="Goeker M."/>
        </authorList>
    </citation>
    <scope>NUCLEOTIDE SEQUENCE [LARGE SCALE GENOMIC DNA]</scope>
    <source>
        <strain evidence="9 10">DSM 15140</strain>
    </source>
</reference>
<comment type="caution">
    <text evidence="9">The sequence shown here is derived from an EMBL/GenBank/DDBJ whole genome shotgun (WGS) entry which is preliminary data.</text>
</comment>
<dbReference type="GO" id="GO:0005524">
    <property type="term" value="F:ATP binding"/>
    <property type="evidence" value="ECO:0007669"/>
    <property type="project" value="UniProtKB-KW"/>
</dbReference>
<feature type="domain" description="ABC transporter" evidence="8">
    <location>
        <begin position="2"/>
        <end position="246"/>
    </location>
</feature>
<dbReference type="RefSeq" id="WP_079710482.1">
    <property type="nucleotide sequence ID" value="NZ_BAABQN010000002.1"/>
</dbReference>
<dbReference type="OrthoDB" id="9802264at2"/>
<keyword evidence="1" id="KW-0813">Transport</keyword>
<keyword evidence="6" id="KW-1278">Translocase</keyword>
<protein>
    <submittedName>
        <fullName evidence="9">Phosphonate transport system ATP-binding protein</fullName>
    </submittedName>
</protein>
<dbReference type="GO" id="GO:0016887">
    <property type="term" value="F:ATP hydrolysis activity"/>
    <property type="evidence" value="ECO:0007669"/>
    <property type="project" value="InterPro"/>
</dbReference>
<dbReference type="Gene3D" id="3.40.50.300">
    <property type="entry name" value="P-loop containing nucleotide triphosphate hydrolases"/>
    <property type="match status" value="1"/>
</dbReference>
<keyword evidence="5" id="KW-0918">Phosphonate transport</keyword>
<dbReference type="InterPro" id="IPR012693">
    <property type="entry name" value="ABC_transpr_PhnC"/>
</dbReference>
<evidence type="ECO:0000259" key="8">
    <source>
        <dbReference type="PROSITE" id="PS50893"/>
    </source>
</evidence>
<dbReference type="InterPro" id="IPR027417">
    <property type="entry name" value="P-loop_NTPase"/>
</dbReference>
<keyword evidence="2" id="KW-1003">Cell membrane</keyword>
<evidence type="ECO:0000256" key="4">
    <source>
        <dbReference type="ARBA" id="ARBA00022840"/>
    </source>
</evidence>
<dbReference type="EMBL" id="QNRI01000002">
    <property type="protein sequence ID" value="RBP00426.1"/>
    <property type="molecule type" value="Genomic_DNA"/>
</dbReference>
<keyword evidence="3" id="KW-0547">Nucleotide-binding</keyword>
<name>A0A366EEH2_9BACI</name>
<evidence type="ECO:0000313" key="9">
    <source>
        <dbReference type="EMBL" id="RBP00426.1"/>
    </source>
</evidence>
<accession>A0A366EEH2</accession>
<dbReference type="PANTHER" id="PTHR43166:SF6">
    <property type="entry name" value="PHOSPHONATES IMPORT ATP-BINDING PROTEIN PHNC"/>
    <property type="match status" value="1"/>
</dbReference>
<dbReference type="InterPro" id="IPR017871">
    <property type="entry name" value="ABC_transporter-like_CS"/>
</dbReference>